<evidence type="ECO:0000313" key="1">
    <source>
        <dbReference type="EMBL" id="KAJ4455277.1"/>
    </source>
</evidence>
<organism evidence="1 2">
    <name type="scientific">Paratrimastix pyriformis</name>
    <dbReference type="NCBI Taxonomy" id="342808"/>
    <lineage>
        <taxon>Eukaryota</taxon>
        <taxon>Metamonada</taxon>
        <taxon>Preaxostyla</taxon>
        <taxon>Paratrimastigidae</taxon>
        <taxon>Paratrimastix</taxon>
    </lineage>
</organism>
<reference evidence="1" key="1">
    <citation type="journal article" date="2022" name="bioRxiv">
        <title>Genomics of Preaxostyla Flagellates Illuminates Evolutionary Transitions and the Path Towards Mitochondrial Loss.</title>
        <authorList>
            <person name="Novak L.V.F."/>
            <person name="Treitli S.C."/>
            <person name="Pyrih J."/>
            <person name="Halakuc P."/>
            <person name="Pipaliya S.V."/>
            <person name="Vacek V."/>
            <person name="Brzon O."/>
            <person name="Soukal P."/>
            <person name="Eme L."/>
            <person name="Dacks J.B."/>
            <person name="Karnkowska A."/>
            <person name="Elias M."/>
            <person name="Hampl V."/>
        </authorList>
    </citation>
    <scope>NUCLEOTIDE SEQUENCE</scope>
    <source>
        <strain evidence="1">RCP-MX</strain>
    </source>
</reference>
<dbReference type="EMBL" id="JAPMOS010000113">
    <property type="protein sequence ID" value="KAJ4455277.1"/>
    <property type="molecule type" value="Genomic_DNA"/>
</dbReference>
<evidence type="ECO:0000313" key="2">
    <source>
        <dbReference type="Proteomes" id="UP001141327"/>
    </source>
</evidence>
<comment type="caution">
    <text evidence="1">The sequence shown here is derived from an EMBL/GenBank/DDBJ whole genome shotgun (WGS) entry which is preliminary data.</text>
</comment>
<dbReference type="Proteomes" id="UP001141327">
    <property type="component" value="Unassembled WGS sequence"/>
</dbReference>
<name>A0ABQ8U7F3_9EUKA</name>
<accession>A0ABQ8U7F3</accession>
<proteinExistence type="predicted"/>
<keyword evidence="2" id="KW-1185">Reference proteome</keyword>
<gene>
    <name evidence="1" type="ORF">PAPYR_9812</name>
</gene>
<protein>
    <submittedName>
        <fullName evidence="1">Uncharacterized protein</fullName>
    </submittedName>
</protein>
<sequence length="252" mass="28674">MNWLAEWAQKLSQILRLSVLKLTVRCELISLRLPLAPALASPSSPGSATTPFCFNTVQVLPKFRSPKNWNIFQSPKTKMQNEEQAAPVDIGAVDEDVGPRTYLKRNIVVEATDPIERRREYKKKYAEVVRESPAHRNKRRNIILTETDPVKRAAEYRKKYKELRKMESELEAPIKFESSDALAEALAAIQLDHKLELHDMPWSDAAELLARDVFDNVLRNRQRHMPPRSLATGPPSVLELLSMPPVSAHVPP</sequence>